<dbReference type="Gene3D" id="1.10.1040.10">
    <property type="entry name" value="N-(1-d-carboxylethyl)-l-norvaline Dehydrogenase, domain 2"/>
    <property type="match status" value="1"/>
</dbReference>
<dbReference type="GO" id="GO:0050661">
    <property type="term" value="F:NADP binding"/>
    <property type="evidence" value="ECO:0007669"/>
    <property type="project" value="InterPro"/>
</dbReference>
<keyword evidence="2" id="KW-0560">Oxidoreductase</keyword>
<dbReference type="NCBIfam" id="NF007161">
    <property type="entry name" value="PRK09599.1"/>
    <property type="match status" value="1"/>
</dbReference>
<dbReference type="Proteomes" id="UP000178427">
    <property type="component" value="Unassembled WGS sequence"/>
</dbReference>
<dbReference type="InterPro" id="IPR006183">
    <property type="entry name" value="Pgluconate_DH"/>
</dbReference>
<dbReference type="EMBL" id="MFMA01000046">
    <property type="protein sequence ID" value="OGG73697.1"/>
    <property type="molecule type" value="Genomic_DNA"/>
</dbReference>
<dbReference type="STRING" id="1798513.A3A40_03470"/>
<evidence type="ECO:0000256" key="2">
    <source>
        <dbReference type="ARBA" id="ARBA00023002"/>
    </source>
</evidence>
<dbReference type="Gene3D" id="3.40.50.720">
    <property type="entry name" value="NAD(P)-binding Rossmann-like Domain"/>
    <property type="match status" value="1"/>
</dbReference>
<organism evidence="5 6">
    <name type="scientific">Candidatus Kaiserbacteria bacterium RIFCSPLOWO2_01_FULL_54_20</name>
    <dbReference type="NCBI Taxonomy" id="1798513"/>
    <lineage>
        <taxon>Bacteria</taxon>
        <taxon>Candidatus Kaiseribacteriota</taxon>
    </lineage>
</organism>
<dbReference type="PANTHER" id="PTHR11811">
    <property type="entry name" value="6-PHOSPHOGLUCONATE DEHYDROGENASE"/>
    <property type="match status" value="1"/>
</dbReference>
<comment type="similarity">
    <text evidence="1">Belongs to the 6-phosphogluconate dehydrogenase family.</text>
</comment>
<name>A0A1F6EJB6_9BACT</name>
<dbReference type="GO" id="GO:0004616">
    <property type="term" value="F:phosphogluconate dehydrogenase (decarboxylating) activity"/>
    <property type="evidence" value="ECO:0007669"/>
    <property type="project" value="InterPro"/>
</dbReference>
<dbReference type="InterPro" id="IPR008927">
    <property type="entry name" value="6-PGluconate_DH-like_C_sf"/>
</dbReference>
<proteinExistence type="inferred from homology"/>
<reference evidence="5 6" key="1">
    <citation type="journal article" date="2016" name="Nat. Commun.">
        <title>Thousands of microbial genomes shed light on interconnected biogeochemical processes in an aquifer system.</title>
        <authorList>
            <person name="Anantharaman K."/>
            <person name="Brown C.T."/>
            <person name="Hug L.A."/>
            <person name="Sharon I."/>
            <person name="Castelle C.J."/>
            <person name="Probst A.J."/>
            <person name="Thomas B.C."/>
            <person name="Singh A."/>
            <person name="Wilkins M.J."/>
            <person name="Karaoz U."/>
            <person name="Brodie E.L."/>
            <person name="Williams K.H."/>
            <person name="Hubbard S.S."/>
            <person name="Banfield J.F."/>
        </authorList>
    </citation>
    <scope>NUCLEOTIDE SEQUENCE [LARGE SCALE GENOMIC DNA]</scope>
</reference>
<comment type="caution">
    <text evidence="5">The sequence shown here is derived from an EMBL/GenBank/DDBJ whole genome shotgun (WGS) entry which is preliminary data.</text>
</comment>
<protein>
    <submittedName>
        <fullName evidence="5">6-phosphogluconate dehydrogenase (Decarboxylating)</fullName>
    </submittedName>
</protein>
<gene>
    <name evidence="5" type="ORF">A3A40_03470</name>
</gene>
<keyword evidence="3" id="KW-0311">Gluconate utilization</keyword>
<evidence type="ECO:0000256" key="3">
    <source>
        <dbReference type="ARBA" id="ARBA00023064"/>
    </source>
</evidence>
<dbReference type="SMART" id="SM01350">
    <property type="entry name" value="6PGD"/>
    <property type="match status" value="1"/>
</dbReference>
<dbReference type="AlphaFoldDB" id="A0A1F6EJB6"/>
<dbReference type="InterPro" id="IPR004849">
    <property type="entry name" value="6DGDH_YqeC"/>
</dbReference>
<dbReference type="GO" id="GO:0019521">
    <property type="term" value="P:D-gluconate metabolic process"/>
    <property type="evidence" value="ECO:0007669"/>
    <property type="project" value="UniProtKB-KW"/>
</dbReference>
<dbReference type="Pfam" id="PF03446">
    <property type="entry name" value="NAD_binding_2"/>
    <property type="match status" value="1"/>
</dbReference>
<dbReference type="SUPFAM" id="SSF51735">
    <property type="entry name" value="NAD(P)-binding Rossmann-fold domains"/>
    <property type="match status" value="1"/>
</dbReference>
<evidence type="ECO:0000256" key="1">
    <source>
        <dbReference type="ARBA" id="ARBA00008419"/>
    </source>
</evidence>
<dbReference type="GO" id="GO:0006098">
    <property type="term" value="P:pentose-phosphate shunt"/>
    <property type="evidence" value="ECO:0007669"/>
    <property type="project" value="InterPro"/>
</dbReference>
<accession>A0A1F6EJB6</accession>
<dbReference type="PRINTS" id="PR00076">
    <property type="entry name" value="6PGDHDRGNASE"/>
</dbReference>
<sequence length="316" mass="34282">MAKAQSGAATAVKALKKEIGIVGLGKMGGGIVRRLIEREWTVHGFDPNQEAARKLAEDGMHAAVSREGLVRALKKPRLVWLMTPHAVVDETLFGKNGIATQLSKGDIVIDGGNSYFKDSILRARKLAKLGIHYIDVGFSGGPRGAREGGCLMIGGDEAAFKKCESLFADLARRDGYEFFAGHGAGHFVKMVHNGIEYGMMQALAEGFAMMKKSKYKLDLTRVAEVYNNGSVIESRLVGWLKDAFKLHGEDLSAISGEVAHSGEGAWTVKTAKEMKLKAKVIEEALKFRIMSAKKPDYTGKVVSGLREQFGGHSVKE</sequence>
<dbReference type="Pfam" id="PF00393">
    <property type="entry name" value="6PGD"/>
    <property type="match status" value="1"/>
</dbReference>
<dbReference type="InterPro" id="IPR036291">
    <property type="entry name" value="NAD(P)-bd_dom_sf"/>
</dbReference>
<dbReference type="InterPro" id="IPR006114">
    <property type="entry name" value="6PGDH_C"/>
</dbReference>
<dbReference type="InterPro" id="IPR006115">
    <property type="entry name" value="6PGDH_NADP-bd"/>
</dbReference>
<dbReference type="InterPro" id="IPR013328">
    <property type="entry name" value="6PGD_dom2"/>
</dbReference>
<dbReference type="NCBIfam" id="TIGR00872">
    <property type="entry name" value="gnd_rel"/>
    <property type="match status" value="1"/>
</dbReference>
<feature type="domain" description="6-phosphogluconate dehydrogenase C-terminal" evidence="4">
    <location>
        <begin position="185"/>
        <end position="313"/>
    </location>
</feature>
<dbReference type="SUPFAM" id="SSF48179">
    <property type="entry name" value="6-phosphogluconate dehydrogenase C-terminal domain-like"/>
    <property type="match status" value="1"/>
</dbReference>
<evidence type="ECO:0000259" key="4">
    <source>
        <dbReference type="SMART" id="SM01350"/>
    </source>
</evidence>
<evidence type="ECO:0000313" key="6">
    <source>
        <dbReference type="Proteomes" id="UP000178427"/>
    </source>
</evidence>
<evidence type="ECO:0000313" key="5">
    <source>
        <dbReference type="EMBL" id="OGG73697.1"/>
    </source>
</evidence>